<sequence length="376" mass="40006">MRLTRRGVVVLLGSLLLAIGGHWAGYPLLRVLGAVGVGAVLGAVLVTARGPRVTVTRDVYPARVERGRPALATLRVRNTGSWRLRGFTAVDRAGENVRPVTVHALEPGAESTYHYELPTTTRGLMPVGPLTLHREDPFGLARNRVTAGETETLWVHPRVHAASARIGGYPRHHHEGSATDDALRGSLDLKEVREYQPGDEVRSMHWKATARTGRLMVRDSTDPVQPRFTLLLDTRASVSAALFEEAVDLAASLLSASALAGHRSRLVTSCGADVPTPGGAVAARQLLDRLCLQGQDSAGRELVPPALSVAGSRGGCLTVIAAGDADFGALAGLRARYSSRYLMVLGAHAAPVVPTARVIAAGEARTGVRLWNEVTR</sequence>
<evidence type="ECO:0000313" key="3">
    <source>
        <dbReference type="EMBL" id="GHH44092.1"/>
    </source>
</evidence>
<comment type="caution">
    <text evidence="3">The sequence shown here is derived from an EMBL/GenBank/DDBJ whole genome shotgun (WGS) entry which is preliminary data.</text>
</comment>
<dbReference type="RefSeq" id="WP_191300207.1">
    <property type="nucleotide sequence ID" value="NZ_BNAR01000006.1"/>
</dbReference>
<dbReference type="PANTHER" id="PTHR34351">
    <property type="entry name" value="SLR1927 PROTEIN-RELATED"/>
    <property type="match status" value="1"/>
</dbReference>
<keyword evidence="1" id="KW-0812">Transmembrane</keyword>
<feature type="transmembrane region" description="Helical" evidence="1">
    <location>
        <begin position="31"/>
        <end position="48"/>
    </location>
</feature>
<gene>
    <name evidence="3" type="ORF">GCM10017774_43020</name>
</gene>
<proteinExistence type="predicted"/>
<keyword evidence="1" id="KW-0472">Membrane</keyword>
<organism evidence="3 4">
    <name type="scientific">Lentzea cavernae</name>
    <dbReference type="NCBI Taxonomy" id="2020703"/>
    <lineage>
        <taxon>Bacteria</taxon>
        <taxon>Bacillati</taxon>
        <taxon>Actinomycetota</taxon>
        <taxon>Actinomycetes</taxon>
        <taxon>Pseudonocardiales</taxon>
        <taxon>Pseudonocardiaceae</taxon>
        <taxon>Lentzea</taxon>
    </lineage>
</organism>
<feature type="transmembrane region" description="Helical" evidence="1">
    <location>
        <begin position="7"/>
        <end position="25"/>
    </location>
</feature>
<keyword evidence="4" id="KW-1185">Reference proteome</keyword>
<reference evidence="4" key="1">
    <citation type="journal article" date="2019" name="Int. J. Syst. Evol. Microbiol.">
        <title>The Global Catalogue of Microorganisms (GCM) 10K type strain sequencing project: providing services to taxonomists for standard genome sequencing and annotation.</title>
        <authorList>
            <consortium name="The Broad Institute Genomics Platform"/>
            <consortium name="The Broad Institute Genome Sequencing Center for Infectious Disease"/>
            <person name="Wu L."/>
            <person name="Ma J."/>
        </authorList>
    </citation>
    <scope>NUCLEOTIDE SEQUENCE [LARGE SCALE GENOMIC DNA]</scope>
    <source>
        <strain evidence="4">CGMCC 4.7367</strain>
    </source>
</reference>
<dbReference type="EMBL" id="BNAR01000006">
    <property type="protein sequence ID" value="GHH44092.1"/>
    <property type="molecule type" value="Genomic_DNA"/>
</dbReference>
<dbReference type="PANTHER" id="PTHR34351:SF1">
    <property type="entry name" value="SLR1927 PROTEIN"/>
    <property type="match status" value="1"/>
</dbReference>
<evidence type="ECO:0000313" key="4">
    <source>
        <dbReference type="Proteomes" id="UP000605568"/>
    </source>
</evidence>
<name>A0ABQ3MGJ5_9PSEU</name>
<keyword evidence="1" id="KW-1133">Transmembrane helix</keyword>
<feature type="domain" description="DUF58" evidence="2">
    <location>
        <begin position="191"/>
        <end position="298"/>
    </location>
</feature>
<dbReference type="InterPro" id="IPR002881">
    <property type="entry name" value="DUF58"/>
</dbReference>
<protein>
    <recommendedName>
        <fullName evidence="2">DUF58 domain-containing protein</fullName>
    </recommendedName>
</protein>
<dbReference type="Pfam" id="PF01882">
    <property type="entry name" value="DUF58"/>
    <property type="match status" value="1"/>
</dbReference>
<evidence type="ECO:0000259" key="2">
    <source>
        <dbReference type="Pfam" id="PF01882"/>
    </source>
</evidence>
<evidence type="ECO:0000256" key="1">
    <source>
        <dbReference type="SAM" id="Phobius"/>
    </source>
</evidence>
<dbReference type="Proteomes" id="UP000605568">
    <property type="component" value="Unassembled WGS sequence"/>
</dbReference>
<accession>A0ABQ3MGJ5</accession>